<evidence type="ECO:0000256" key="1">
    <source>
        <dbReference type="SAM" id="MobiDB-lite"/>
    </source>
</evidence>
<feature type="region of interest" description="Disordered" evidence="1">
    <location>
        <begin position="94"/>
        <end position="204"/>
    </location>
</feature>
<evidence type="ECO:0000313" key="3">
    <source>
        <dbReference type="Proteomes" id="UP000005222"/>
    </source>
</evidence>
<dbReference type="eggNOG" id="ENOG502QPJP">
    <property type="taxonomic scope" value="Eukaryota"/>
</dbReference>
<dbReference type="Pfam" id="PF11214">
    <property type="entry name" value="Med2"/>
    <property type="match status" value="1"/>
</dbReference>
<dbReference type="InParanoid" id="G8XZW6"/>
<dbReference type="AlphaFoldDB" id="G8XZW6"/>
<protein>
    <submittedName>
        <fullName evidence="2">Piso0_005768 protein</fullName>
    </submittedName>
</protein>
<dbReference type="EMBL" id="FO082046">
    <property type="protein sequence ID" value="CCE87225.1"/>
    <property type="molecule type" value="Genomic_DNA"/>
</dbReference>
<dbReference type="InterPro" id="IPR021017">
    <property type="entry name" value="Mediator_Med2_fun"/>
</dbReference>
<reference evidence="2 3" key="1">
    <citation type="journal article" date="2012" name="G3 (Bethesda)">
        <title>Pichia sorbitophila, an interspecies yeast hybrid reveals early steps of genome resolution following polyploidization.</title>
        <authorList>
            <person name="Leh Louis V."/>
            <person name="Despons L."/>
            <person name="Friedrich A."/>
            <person name="Martin T."/>
            <person name="Durrens P."/>
            <person name="Casaregola S."/>
            <person name="Neuveglise C."/>
            <person name="Fairhead C."/>
            <person name="Marck C."/>
            <person name="Cruz J.A."/>
            <person name="Straub M.L."/>
            <person name="Kugler V."/>
            <person name="Sacerdot C."/>
            <person name="Uzunov Z."/>
            <person name="Thierry A."/>
            <person name="Weiss S."/>
            <person name="Bleykasten C."/>
            <person name="De Montigny J."/>
            <person name="Jacques N."/>
            <person name="Jung P."/>
            <person name="Lemaire M."/>
            <person name="Mallet S."/>
            <person name="Morel G."/>
            <person name="Richard G.F."/>
            <person name="Sarkar A."/>
            <person name="Savel G."/>
            <person name="Schacherer J."/>
            <person name="Seret M.L."/>
            <person name="Talla E."/>
            <person name="Samson G."/>
            <person name="Jubin C."/>
            <person name="Poulain J."/>
            <person name="Vacherie B."/>
            <person name="Barbe V."/>
            <person name="Pelletier E."/>
            <person name="Sherman D.J."/>
            <person name="Westhof E."/>
            <person name="Weissenbach J."/>
            <person name="Baret P.V."/>
            <person name="Wincker P."/>
            <person name="Gaillardin C."/>
            <person name="Dujon B."/>
            <person name="Souciet J.L."/>
        </authorList>
    </citation>
    <scope>NUCLEOTIDE SEQUENCE [LARGE SCALE GENOMIC DNA]</scope>
    <source>
        <strain evidence="3">ATCC MYA-4447 / BCRC 22081 / CBS 7064 / NBRC 10061 / NRRL Y-12695</strain>
    </source>
</reference>
<dbReference type="HOGENOM" id="CLU_067134_0_0_1"/>
<sequence>MNLEEKLNDTLNEILKTSGYVFEIISSNKRQSNIITGTNNQLISPAIISQLSNSIARFDDILDDTTSKFNDAKWCIESILETRQKEELKIRMEEEKQKKIREQEEKRRQDEELARKRREQEEERNRIEREKDEKMKEEAMKREKELEEKRKAEQERESERQREQKAAGAGVDPISNFMSPSFDFNLDDNVGAPGAQSKDAHIPNPTDILSSINYDSFPMNDKDIDFNQLGTSGDANDLVANRDNSNGNELEMNNILENDESILDGLNMSLFEQGADGQNNAGGNGVEEEFDVENFLNQFGDGE</sequence>
<dbReference type="OrthoDB" id="4092858at2759"/>
<organism evidence="2 3">
    <name type="scientific">Pichia sorbitophila (strain ATCC MYA-4447 / BCRC 22081 / CBS 7064 / NBRC 10061 / NRRL Y-12695)</name>
    <name type="common">Hybrid yeast</name>
    <dbReference type="NCBI Taxonomy" id="559304"/>
    <lineage>
        <taxon>Eukaryota</taxon>
        <taxon>Fungi</taxon>
        <taxon>Dikarya</taxon>
        <taxon>Ascomycota</taxon>
        <taxon>Saccharomycotina</taxon>
        <taxon>Pichiomycetes</taxon>
        <taxon>Debaryomycetaceae</taxon>
        <taxon>Millerozyma</taxon>
    </lineage>
</organism>
<evidence type="ECO:0000313" key="2">
    <source>
        <dbReference type="EMBL" id="CCE87225.1"/>
    </source>
</evidence>
<feature type="compositionally biased region" description="Basic and acidic residues" evidence="1">
    <location>
        <begin position="94"/>
        <end position="165"/>
    </location>
</feature>
<gene>
    <name evidence="2" type="primary">Piso0_005768</name>
    <name evidence="2" type="ORF">GNLVRS01_PISO0N22167g</name>
</gene>
<dbReference type="OMA" id="WCVEQIV"/>
<dbReference type="STRING" id="559304.G8XZW6"/>
<dbReference type="Proteomes" id="UP000005222">
    <property type="component" value="Chromosome N"/>
</dbReference>
<proteinExistence type="predicted"/>
<keyword evidence="3" id="KW-1185">Reference proteome</keyword>
<accession>G8XZW6</accession>
<name>G8XZW6_PICSO</name>